<evidence type="ECO:0000256" key="4">
    <source>
        <dbReference type="ARBA" id="ARBA00022827"/>
    </source>
</evidence>
<dbReference type="InterPro" id="IPR036250">
    <property type="entry name" value="AcylCo_DH-like_C"/>
</dbReference>
<dbReference type="Gene3D" id="1.20.140.10">
    <property type="entry name" value="Butyryl-CoA Dehydrogenase, subunit A, domain 3"/>
    <property type="match status" value="1"/>
</dbReference>
<reference evidence="7" key="1">
    <citation type="journal article" date="2014" name="Int. J. Syst. Evol. Microbiol.">
        <title>Complete genome sequence of Corynebacterium casei LMG S-19264T (=DSM 44701T), isolated from a smear-ripened cheese.</title>
        <authorList>
            <consortium name="US DOE Joint Genome Institute (JGI-PGF)"/>
            <person name="Walter F."/>
            <person name="Albersmeier A."/>
            <person name="Kalinowski J."/>
            <person name="Ruckert C."/>
        </authorList>
    </citation>
    <scope>NUCLEOTIDE SEQUENCE</scope>
    <source>
        <strain evidence="7">CGMCC 1.12408</strain>
    </source>
</reference>
<evidence type="ECO:0000259" key="5">
    <source>
        <dbReference type="Pfam" id="PF00441"/>
    </source>
</evidence>
<evidence type="ECO:0000256" key="3">
    <source>
        <dbReference type="ARBA" id="ARBA00022630"/>
    </source>
</evidence>
<sequence length="381" mass="42774">MISFHPTEEELAFLEVAKDFAKKKIRKVARTGEVNLKVNEELVEEARELGFLSLELPEEWNGLELPLISQVQIMKALSYGDLGIVQGLPSAGDAAPFYRIMHNYSQLQSVKEKYMDQPDYCSVLIDLCKTSDFATTELVVKRKGNNYELNGMTEPVRLARFAESVVLFAFDQEGQAVILLVQDNKWTVQEGDYRLGLLASGLGRLVFENCVVPANQVIVTGNDAEKIMKKVRTRKFVLEAAKQNGLMEAALDYTTQYTTERKAFGQEIAKFQGVSFKIAKMAMETRIVNHLMFEAALKADEDSQSAYGLALRALHRAHKGVRFVTDAAVQLLGGHGFIQEFPVEKWMRDAQAQVALYGRESNYLLERGTELLTSEGRVSVE</sequence>
<dbReference type="PANTHER" id="PTHR43884:SF40">
    <property type="entry name" value="ACYL-COA DEHYDROGENASE"/>
    <property type="match status" value="1"/>
</dbReference>
<dbReference type="Pfam" id="PF00441">
    <property type="entry name" value="Acyl-CoA_dh_1"/>
    <property type="match status" value="1"/>
</dbReference>
<evidence type="ECO:0000259" key="6">
    <source>
        <dbReference type="Pfam" id="PF02771"/>
    </source>
</evidence>
<evidence type="ECO:0000256" key="1">
    <source>
        <dbReference type="ARBA" id="ARBA00001974"/>
    </source>
</evidence>
<feature type="domain" description="Acyl-CoA dehydrogenase/oxidase C-terminal" evidence="5">
    <location>
        <begin position="240"/>
        <end position="355"/>
    </location>
</feature>
<dbReference type="EMBL" id="BMEY01000003">
    <property type="protein sequence ID" value="GGA66432.1"/>
    <property type="molecule type" value="Genomic_DNA"/>
</dbReference>
<dbReference type="InterPro" id="IPR013786">
    <property type="entry name" value="AcylCoA_DH/ox_N"/>
</dbReference>
<keyword evidence="8" id="KW-1185">Reference proteome</keyword>
<dbReference type="GO" id="GO:0050660">
    <property type="term" value="F:flavin adenine dinucleotide binding"/>
    <property type="evidence" value="ECO:0007669"/>
    <property type="project" value="InterPro"/>
</dbReference>
<proteinExistence type="inferred from homology"/>
<dbReference type="PIRSF" id="PIRSF016578">
    <property type="entry name" value="HsaA"/>
    <property type="match status" value="1"/>
</dbReference>
<dbReference type="RefSeq" id="WP_188383388.1">
    <property type="nucleotide sequence ID" value="NZ_BMEY01000003.1"/>
</dbReference>
<dbReference type="Gene3D" id="1.10.540.10">
    <property type="entry name" value="Acyl-CoA dehydrogenase/oxidase, N-terminal domain"/>
    <property type="match status" value="1"/>
</dbReference>
<evidence type="ECO:0000256" key="2">
    <source>
        <dbReference type="ARBA" id="ARBA00009347"/>
    </source>
</evidence>
<dbReference type="PROSITE" id="PS00073">
    <property type="entry name" value="ACYL_COA_DH_2"/>
    <property type="match status" value="1"/>
</dbReference>
<feature type="domain" description="Acyl-CoA dehydrogenase/oxidase N-terminal" evidence="6">
    <location>
        <begin position="7"/>
        <end position="92"/>
    </location>
</feature>
<comment type="caution">
    <text evidence="7">The sequence shown here is derived from an EMBL/GenBank/DDBJ whole genome shotgun (WGS) entry which is preliminary data.</text>
</comment>
<dbReference type="PANTHER" id="PTHR43884">
    <property type="entry name" value="ACYL-COA DEHYDROGENASE"/>
    <property type="match status" value="1"/>
</dbReference>
<dbReference type="Pfam" id="PF02771">
    <property type="entry name" value="Acyl-CoA_dh_N"/>
    <property type="match status" value="1"/>
</dbReference>
<dbReference type="InterPro" id="IPR009075">
    <property type="entry name" value="AcylCo_DH/oxidase_C"/>
</dbReference>
<keyword evidence="4" id="KW-0274">FAD</keyword>
<evidence type="ECO:0000313" key="7">
    <source>
        <dbReference type="EMBL" id="GGA66432.1"/>
    </source>
</evidence>
<dbReference type="InterPro" id="IPR037069">
    <property type="entry name" value="AcylCoA_DH/ox_N_sf"/>
</dbReference>
<dbReference type="SUPFAM" id="SSF56645">
    <property type="entry name" value="Acyl-CoA dehydrogenase NM domain-like"/>
    <property type="match status" value="1"/>
</dbReference>
<dbReference type="Gene3D" id="2.40.110.10">
    <property type="entry name" value="Butyryl-CoA Dehydrogenase, subunit A, domain 2"/>
    <property type="match status" value="1"/>
</dbReference>
<name>A0A916RRA9_9BACI</name>
<dbReference type="InterPro" id="IPR006089">
    <property type="entry name" value="Acyl-CoA_DH_CS"/>
</dbReference>
<keyword evidence="3" id="KW-0285">Flavoprotein</keyword>
<gene>
    <name evidence="7" type="ORF">GCM10008025_07840</name>
</gene>
<dbReference type="Proteomes" id="UP000613512">
    <property type="component" value="Unassembled WGS sequence"/>
</dbReference>
<protein>
    <submittedName>
        <fullName evidence="7">Acyl-CoA dehydrogenase</fullName>
    </submittedName>
</protein>
<dbReference type="GO" id="GO:0003995">
    <property type="term" value="F:acyl-CoA dehydrogenase activity"/>
    <property type="evidence" value="ECO:0007669"/>
    <property type="project" value="InterPro"/>
</dbReference>
<dbReference type="InterPro" id="IPR009100">
    <property type="entry name" value="AcylCoA_DH/oxidase_NM_dom_sf"/>
</dbReference>
<comment type="similarity">
    <text evidence="2">Belongs to the acyl-CoA dehydrogenase family.</text>
</comment>
<dbReference type="SUPFAM" id="SSF47203">
    <property type="entry name" value="Acyl-CoA dehydrogenase C-terminal domain-like"/>
    <property type="match status" value="1"/>
</dbReference>
<comment type="cofactor">
    <cofactor evidence="1">
        <name>FAD</name>
        <dbReference type="ChEBI" id="CHEBI:57692"/>
    </cofactor>
</comment>
<dbReference type="AlphaFoldDB" id="A0A916RRA9"/>
<dbReference type="InterPro" id="IPR046373">
    <property type="entry name" value="Acyl-CoA_Oxase/DH_mid-dom_sf"/>
</dbReference>
<accession>A0A916RRA9</accession>
<evidence type="ECO:0000313" key="8">
    <source>
        <dbReference type="Proteomes" id="UP000613512"/>
    </source>
</evidence>
<organism evidence="7 8">
    <name type="scientific">Ornithinibacillus halotolerans</name>
    <dbReference type="NCBI Taxonomy" id="1274357"/>
    <lineage>
        <taxon>Bacteria</taxon>
        <taxon>Bacillati</taxon>
        <taxon>Bacillota</taxon>
        <taxon>Bacilli</taxon>
        <taxon>Bacillales</taxon>
        <taxon>Bacillaceae</taxon>
        <taxon>Ornithinibacillus</taxon>
    </lineage>
</organism>
<reference evidence="7" key="2">
    <citation type="submission" date="2020-09" db="EMBL/GenBank/DDBJ databases">
        <authorList>
            <person name="Sun Q."/>
            <person name="Zhou Y."/>
        </authorList>
    </citation>
    <scope>NUCLEOTIDE SEQUENCE</scope>
    <source>
        <strain evidence="7">CGMCC 1.12408</strain>
    </source>
</reference>